<reference evidence="1" key="1">
    <citation type="submission" date="2019-04" db="EMBL/GenBank/DDBJ databases">
        <title>Genome assembly of Zosterops borbonicus 15179.</title>
        <authorList>
            <person name="Leroy T."/>
            <person name="Anselmetti Y."/>
            <person name="Tilak M.-K."/>
            <person name="Nabholz B."/>
        </authorList>
    </citation>
    <scope>NUCLEOTIDE SEQUENCE</scope>
    <source>
        <strain evidence="1">HGM_15179</strain>
        <tissue evidence="1">Muscle</tissue>
    </source>
</reference>
<evidence type="ECO:0000313" key="2">
    <source>
        <dbReference type="Proteomes" id="UP000796761"/>
    </source>
</evidence>
<evidence type="ECO:0000313" key="1">
    <source>
        <dbReference type="EMBL" id="TRZ16428.1"/>
    </source>
</evidence>
<proteinExistence type="predicted"/>
<accession>A0A8K1LK05</accession>
<dbReference type="AlphaFoldDB" id="A0A8K1LK05"/>
<keyword evidence="2" id="KW-1185">Reference proteome</keyword>
<protein>
    <submittedName>
        <fullName evidence="1">Uncharacterized protein</fullName>
    </submittedName>
</protein>
<dbReference type="EMBL" id="SWJQ01000313">
    <property type="protein sequence ID" value="TRZ16428.1"/>
    <property type="molecule type" value="Genomic_DNA"/>
</dbReference>
<comment type="caution">
    <text evidence="1">The sequence shown here is derived from an EMBL/GenBank/DDBJ whole genome shotgun (WGS) entry which is preliminary data.</text>
</comment>
<gene>
    <name evidence="1" type="ORF">HGM15179_010679</name>
</gene>
<sequence>MDSVQIPDNLEVLLSPCCNITQACKFVVGWISFERLDKDIDVDVDKNGITDDPKSSLHFIKQLNAKQEVVTLE</sequence>
<name>A0A8K1LK05_9PASS</name>
<organism evidence="1 2">
    <name type="scientific">Zosterops borbonicus</name>
    <dbReference type="NCBI Taxonomy" id="364589"/>
    <lineage>
        <taxon>Eukaryota</taxon>
        <taxon>Metazoa</taxon>
        <taxon>Chordata</taxon>
        <taxon>Craniata</taxon>
        <taxon>Vertebrata</taxon>
        <taxon>Euteleostomi</taxon>
        <taxon>Archelosauria</taxon>
        <taxon>Archosauria</taxon>
        <taxon>Dinosauria</taxon>
        <taxon>Saurischia</taxon>
        <taxon>Theropoda</taxon>
        <taxon>Coelurosauria</taxon>
        <taxon>Aves</taxon>
        <taxon>Neognathae</taxon>
        <taxon>Neoaves</taxon>
        <taxon>Telluraves</taxon>
        <taxon>Australaves</taxon>
        <taxon>Passeriformes</taxon>
        <taxon>Sylvioidea</taxon>
        <taxon>Zosteropidae</taxon>
        <taxon>Zosterops</taxon>
    </lineage>
</organism>
<dbReference type="Proteomes" id="UP000796761">
    <property type="component" value="Unassembled WGS sequence"/>
</dbReference>